<dbReference type="GO" id="GO:0006508">
    <property type="term" value="P:proteolysis"/>
    <property type="evidence" value="ECO:0007669"/>
    <property type="project" value="UniProtKB-KW"/>
</dbReference>
<dbReference type="PANTHER" id="PTHR24006:SF892">
    <property type="entry name" value="OS09G0464400 PROTEIN"/>
    <property type="match status" value="1"/>
</dbReference>
<evidence type="ECO:0000256" key="6">
    <source>
        <dbReference type="ARBA" id="ARBA00022771"/>
    </source>
</evidence>
<feature type="compositionally biased region" description="Basic and acidic residues" evidence="13">
    <location>
        <begin position="673"/>
        <end position="684"/>
    </location>
</feature>
<comment type="catalytic activity">
    <reaction evidence="1">
        <text>Thiol-dependent hydrolysis of ester, thioester, amide, peptide and isopeptide bonds formed by the C-terminal Gly of ubiquitin (a 76-residue protein attached to proteins as an intracellular targeting signal).</text>
        <dbReference type="EC" id="3.4.19.12"/>
    </reaction>
</comment>
<dbReference type="Gene3D" id="3.90.70.10">
    <property type="entry name" value="Cysteine proteinases"/>
    <property type="match status" value="1"/>
</dbReference>
<gene>
    <name evidence="16" type="ORF">GQ55_2G284400</name>
</gene>
<evidence type="ECO:0000259" key="14">
    <source>
        <dbReference type="PROSITE" id="PS50235"/>
    </source>
</evidence>
<evidence type="ECO:0000256" key="1">
    <source>
        <dbReference type="ARBA" id="ARBA00000707"/>
    </source>
</evidence>
<reference evidence="16 17" key="1">
    <citation type="submission" date="2018-04" db="EMBL/GenBank/DDBJ databases">
        <title>WGS assembly of Panicum hallii var. hallii HAL2.</title>
        <authorList>
            <person name="Lovell J."/>
            <person name="Jenkins J."/>
            <person name="Lowry D."/>
            <person name="Mamidi S."/>
            <person name="Sreedasyam A."/>
            <person name="Weng X."/>
            <person name="Barry K."/>
            <person name="Bonette J."/>
            <person name="Campitelli B."/>
            <person name="Daum C."/>
            <person name="Gordon S."/>
            <person name="Gould B."/>
            <person name="Lipzen A."/>
            <person name="MacQueen A."/>
            <person name="Palacio-Mejia J."/>
            <person name="Plott C."/>
            <person name="Shakirov E."/>
            <person name="Shu S."/>
            <person name="Yoshinaga Y."/>
            <person name="Zane M."/>
            <person name="Rokhsar D."/>
            <person name="Grimwood J."/>
            <person name="Schmutz J."/>
            <person name="Juenger T."/>
        </authorList>
    </citation>
    <scope>NUCLEOTIDE SEQUENCE [LARGE SCALE GENOMIC DNA]</scope>
    <source>
        <strain evidence="17">cv. HAL2</strain>
    </source>
</reference>
<dbReference type="PROSITE" id="PS00972">
    <property type="entry name" value="USP_1"/>
    <property type="match status" value="1"/>
</dbReference>
<feature type="domain" description="USP" evidence="14">
    <location>
        <begin position="352"/>
        <end position="657"/>
    </location>
</feature>
<keyword evidence="9" id="KW-0788">Thiol protease</keyword>
<dbReference type="EMBL" id="CM009750">
    <property type="protein sequence ID" value="PUZ71060.1"/>
    <property type="molecule type" value="Genomic_DNA"/>
</dbReference>
<dbReference type="Pfam" id="PF01753">
    <property type="entry name" value="zf-MYND"/>
    <property type="match status" value="1"/>
</dbReference>
<feature type="coiled-coil region" evidence="12">
    <location>
        <begin position="26"/>
        <end position="53"/>
    </location>
</feature>
<name>A0A2T7ETC8_9POAL</name>
<dbReference type="AlphaFoldDB" id="A0A2T7ETC8"/>
<evidence type="ECO:0000256" key="11">
    <source>
        <dbReference type="PROSITE-ProRule" id="PRU00134"/>
    </source>
</evidence>
<dbReference type="InterPro" id="IPR001394">
    <property type="entry name" value="Peptidase_C19_UCH"/>
</dbReference>
<keyword evidence="17" id="KW-1185">Reference proteome</keyword>
<evidence type="ECO:0000256" key="9">
    <source>
        <dbReference type="ARBA" id="ARBA00022807"/>
    </source>
</evidence>
<keyword evidence="10" id="KW-0862">Zinc</keyword>
<evidence type="ECO:0000256" key="13">
    <source>
        <dbReference type="SAM" id="MobiDB-lite"/>
    </source>
</evidence>
<dbReference type="Gramene" id="PUZ71060">
    <property type="protein sequence ID" value="PUZ71060"/>
    <property type="gene ID" value="GQ55_2G284400"/>
</dbReference>
<feature type="region of interest" description="Disordered" evidence="13">
    <location>
        <begin position="786"/>
        <end position="807"/>
    </location>
</feature>
<feature type="compositionally biased region" description="Polar residues" evidence="13">
    <location>
        <begin position="794"/>
        <end position="805"/>
    </location>
</feature>
<sequence>MEVSAAVALVVAVALMALGMAASGWLQRAEARREEVRRLAWQAAEEVEIAEREEAYCYGQYGGVFVRASDVPEAPPLWAAPEAAPAPKEAEDEVAVPAAAAAAAAAASPPAGKGVCAMCARPTTFRCKRCKSVNYCTFKCQIDHWRKGHRDECHPPGLGATRDGTPDNVVARVELKDMPSDKPSNTAEASAEHSQFTGKAESVDCSRLTTTSKASKVNDTAVHEKNYLTTHDQHTELERELEQSNKQAPGTDNHESSRNLPCMSAVDKVSSTHSSEDGLSCNPSKRGDNSPGLCARPDITGVVPNNPSIEKKYARQQTTSKVVRHYPTELALFPYKHFIELYNFEKLELHPFGLCNLGNSCYANAVLQCLAFTRPLTAYLLEGYHSRNCSKKEWCFMCELEKVLTEGKRGNAPVSPTGILSHLNEIGTSFGQGREEDAHEFLRYAIDTMQSASMKEAKKNGVHKLAEESTLVQLIFGGYLQSKIICAKCQVSSAQSERILDLTVEIDGDVNTLEGALRRFTSSEVLDGDNRYHCSRCMSYERAKKKLTISEAPNILTIALKRYQSGVFGKISKDVKFPEHLNLSQFMCKTDDYSPVYSLYAVVVHHDVMNTTISGHYVCYVKDPQGKWHEMDDSKVKPVSLKKVLSKCAYMLLYARCSPRVPESVRKAMLKQDASHAKKPKEMADSGSTPLGGSCLSMHQGGELCKDHAVHNHTYTLEASDAWSYQVPGFSQSDSSSLFSNSDAGSSSTLSSNSTNSSRNLASMEYDYIFGTSDHMHPVSSSVIPEEDELSYLRQRSSCNPSSSGHDMDPAGEFARQNHHRLQVGRGVLEDGGENPSFYTDQGKQHGSSSSRNHSFGRSCKLTEQRRYTGAAFSLEGQLGRGLSRHFTGRGGLGL</sequence>
<dbReference type="Gene3D" id="6.10.140.2220">
    <property type="match status" value="1"/>
</dbReference>
<dbReference type="Proteomes" id="UP000244336">
    <property type="component" value="Chromosome 2"/>
</dbReference>
<accession>A0A2T7ETC8</accession>
<dbReference type="Pfam" id="PF00443">
    <property type="entry name" value="UCH"/>
    <property type="match status" value="1"/>
</dbReference>
<dbReference type="InterPro" id="IPR028889">
    <property type="entry name" value="USP"/>
</dbReference>
<dbReference type="EC" id="3.4.19.12" evidence="3"/>
<evidence type="ECO:0000256" key="7">
    <source>
        <dbReference type="ARBA" id="ARBA00022786"/>
    </source>
</evidence>
<dbReference type="SUPFAM" id="SSF54001">
    <property type="entry name" value="Cysteine proteinases"/>
    <property type="match status" value="1"/>
</dbReference>
<feature type="region of interest" description="Disordered" evidence="13">
    <location>
        <begin position="233"/>
        <end position="307"/>
    </location>
</feature>
<comment type="similarity">
    <text evidence="2">Belongs to the peptidase C19 family.</text>
</comment>
<organism evidence="16 17">
    <name type="scientific">Panicum hallii var. hallii</name>
    <dbReference type="NCBI Taxonomy" id="1504633"/>
    <lineage>
        <taxon>Eukaryota</taxon>
        <taxon>Viridiplantae</taxon>
        <taxon>Streptophyta</taxon>
        <taxon>Embryophyta</taxon>
        <taxon>Tracheophyta</taxon>
        <taxon>Spermatophyta</taxon>
        <taxon>Magnoliopsida</taxon>
        <taxon>Liliopsida</taxon>
        <taxon>Poales</taxon>
        <taxon>Poaceae</taxon>
        <taxon>PACMAD clade</taxon>
        <taxon>Panicoideae</taxon>
        <taxon>Panicodae</taxon>
        <taxon>Paniceae</taxon>
        <taxon>Panicinae</taxon>
        <taxon>Panicum</taxon>
        <taxon>Panicum sect. Panicum</taxon>
    </lineage>
</organism>
<keyword evidence="8" id="KW-0378">Hydrolase</keyword>
<dbReference type="STRING" id="1504633.A0A2T7ETC8"/>
<keyword evidence="5" id="KW-0479">Metal-binding</keyword>
<feature type="region of interest" description="Disordered" evidence="13">
    <location>
        <begin position="671"/>
        <end position="692"/>
    </location>
</feature>
<evidence type="ECO:0000256" key="2">
    <source>
        <dbReference type="ARBA" id="ARBA00009085"/>
    </source>
</evidence>
<dbReference type="PANTHER" id="PTHR24006">
    <property type="entry name" value="UBIQUITIN CARBOXYL-TERMINAL HYDROLASE"/>
    <property type="match status" value="1"/>
</dbReference>
<proteinExistence type="inferred from homology"/>
<dbReference type="InterPro" id="IPR050164">
    <property type="entry name" value="Peptidase_C19"/>
</dbReference>
<dbReference type="GO" id="GO:0016579">
    <property type="term" value="P:protein deubiquitination"/>
    <property type="evidence" value="ECO:0007669"/>
    <property type="project" value="InterPro"/>
</dbReference>
<dbReference type="InterPro" id="IPR002893">
    <property type="entry name" value="Znf_MYND"/>
</dbReference>
<evidence type="ECO:0000313" key="16">
    <source>
        <dbReference type="EMBL" id="PUZ71060.1"/>
    </source>
</evidence>
<dbReference type="GO" id="GO:0008270">
    <property type="term" value="F:zinc ion binding"/>
    <property type="evidence" value="ECO:0007669"/>
    <property type="project" value="UniProtKB-KW"/>
</dbReference>
<dbReference type="GO" id="GO:0004843">
    <property type="term" value="F:cysteine-type deubiquitinase activity"/>
    <property type="evidence" value="ECO:0007669"/>
    <property type="project" value="UniProtKB-EC"/>
</dbReference>
<feature type="compositionally biased region" description="Basic and acidic residues" evidence="13">
    <location>
        <begin position="233"/>
        <end position="243"/>
    </location>
</feature>
<evidence type="ECO:0000259" key="15">
    <source>
        <dbReference type="PROSITE" id="PS50865"/>
    </source>
</evidence>
<keyword evidence="6 11" id="KW-0863">Zinc-finger</keyword>
<feature type="region of interest" description="Disordered" evidence="13">
    <location>
        <begin position="828"/>
        <end position="859"/>
    </location>
</feature>
<dbReference type="OrthoDB" id="420187at2759"/>
<keyword evidence="7" id="KW-0833">Ubl conjugation pathway</keyword>
<evidence type="ECO:0000256" key="4">
    <source>
        <dbReference type="ARBA" id="ARBA00022670"/>
    </source>
</evidence>
<dbReference type="GO" id="GO:0005634">
    <property type="term" value="C:nucleus"/>
    <property type="evidence" value="ECO:0007669"/>
    <property type="project" value="TreeGrafter"/>
</dbReference>
<dbReference type="PROSITE" id="PS50865">
    <property type="entry name" value="ZF_MYND_2"/>
    <property type="match status" value="1"/>
</dbReference>
<evidence type="ECO:0000256" key="10">
    <source>
        <dbReference type="ARBA" id="ARBA00022833"/>
    </source>
</evidence>
<feature type="compositionally biased region" description="Low complexity" evidence="13">
    <location>
        <begin position="846"/>
        <end position="859"/>
    </location>
</feature>
<keyword evidence="12" id="KW-0175">Coiled coil</keyword>
<feature type="region of interest" description="Disordered" evidence="13">
    <location>
        <begin position="736"/>
        <end position="758"/>
    </location>
</feature>
<dbReference type="FunFam" id="3.90.70.10:FF:000026">
    <property type="entry name" value="Ubiquitin carboxyl-terminal hydrolase 15"/>
    <property type="match status" value="1"/>
</dbReference>
<keyword evidence="4" id="KW-0645">Protease</keyword>
<dbReference type="PROSITE" id="PS50235">
    <property type="entry name" value="USP_3"/>
    <property type="match status" value="1"/>
</dbReference>
<feature type="region of interest" description="Disordered" evidence="13">
    <location>
        <begin position="177"/>
        <end position="202"/>
    </location>
</feature>
<evidence type="ECO:0000256" key="8">
    <source>
        <dbReference type="ARBA" id="ARBA00022801"/>
    </source>
</evidence>
<dbReference type="InterPro" id="IPR038765">
    <property type="entry name" value="Papain-like_cys_pep_sf"/>
</dbReference>
<dbReference type="GO" id="GO:0005829">
    <property type="term" value="C:cytosol"/>
    <property type="evidence" value="ECO:0007669"/>
    <property type="project" value="TreeGrafter"/>
</dbReference>
<dbReference type="SUPFAM" id="SSF144232">
    <property type="entry name" value="HIT/MYND zinc finger-like"/>
    <property type="match status" value="1"/>
</dbReference>
<dbReference type="PROSITE" id="PS01360">
    <property type="entry name" value="ZF_MYND_1"/>
    <property type="match status" value="1"/>
</dbReference>
<evidence type="ECO:0000256" key="5">
    <source>
        <dbReference type="ARBA" id="ARBA00022723"/>
    </source>
</evidence>
<dbReference type="InterPro" id="IPR018200">
    <property type="entry name" value="USP_CS"/>
</dbReference>
<protein>
    <recommendedName>
        <fullName evidence="3">ubiquitinyl hydrolase 1</fullName>
        <ecNumber evidence="3">3.4.19.12</ecNumber>
    </recommendedName>
</protein>
<dbReference type="FunFam" id="6.10.140.2220:FF:000006">
    <property type="entry name" value="Ubiquitin carboxyl-terminal hydrolase 15"/>
    <property type="match status" value="1"/>
</dbReference>
<evidence type="ECO:0000313" key="17">
    <source>
        <dbReference type="Proteomes" id="UP000244336"/>
    </source>
</evidence>
<evidence type="ECO:0000256" key="3">
    <source>
        <dbReference type="ARBA" id="ARBA00012759"/>
    </source>
</evidence>
<feature type="domain" description="MYND-type" evidence="15">
    <location>
        <begin position="116"/>
        <end position="153"/>
    </location>
</feature>
<evidence type="ECO:0000256" key="12">
    <source>
        <dbReference type="SAM" id="Coils"/>
    </source>
</evidence>
<feature type="compositionally biased region" description="Polar residues" evidence="13">
    <location>
        <begin position="182"/>
        <end position="197"/>
    </location>
</feature>